<dbReference type="PANTHER" id="PTHR30461:SF23">
    <property type="entry name" value="DNA RECOMBINASE-RELATED"/>
    <property type="match status" value="1"/>
</dbReference>
<dbReference type="Gene3D" id="3.40.50.1390">
    <property type="entry name" value="Resolvase, N-terminal catalytic domain"/>
    <property type="match status" value="1"/>
</dbReference>
<organism evidence="2 3">
    <name type="scientific">Sulfuriferula nivalis</name>
    <dbReference type="NCBI Taxonomy" id="2675298"/>
    <lineage>
        <taxon>Bacteria</taxon>
        <taxon>Pseudomonadati</taxon>
        <taxon>Pseudomonadota</taxon>
        <taxon>Betaproteobacteria</taxon>
        <taxon>Nitrosomonadales</taxon>
        <taxon>Sulfuricellaceae</taxon>
        <taxon>Sulfuriferula</taxon>
    </lineage>
</organism>
<sequence>MQRAAIYARYSDEEQRATSIDDQIRRTREHAIALGYEVVDELIFSDAAVSGQSYALSKRVGYARLMKAWDNKEFDALVVDEVSRLARGPMELAKLEDRIEHSGVRLVTTNGVDSNIPNWQFQYAVLGAAAAQFVRDTRHRVIRGMIGQLERGYMIASPPFGYKCIREGGEHSGGTRWEIFEEEAIWVRKIFDWRQNGMALGGIAQQMNQAGIHCPRKPRKEAIAYWRPGTVRQMLHNHIYKGEFVWNGSARIKAKNKRENKPLNAEIVYERPHLRLVSDEIWTVCNKSRFSRSGRSSSKHLFSGLVTCGVCSATLSVATSGSAPALICAQCGQAGRVGVPNRKGSYVSTAGTKEVLLYVLKQQFTQAHIDAFRDRLRKRLEGHNENELGEIKMSIARLSVSVQPIHLSLPAKLMQSSCFFMKGTLDGYSTHA</sequence>
<dbReference type="PROSITE" id="PS51737">
    <property type="entry name" value="RECOMBINASE_DNA_BIND"/>
    <property type="match status" value="1"/>
</dbReference>
<dbReference type="EMBL" id="AP021881">
    <property type="protein sequence ID" value="BBP00593.1"/>
    <property type="molecule type" value="Genomic_DNA"/>
</dbReference>
<protein>
    <recommendedName>
        <fullName evidence="1">Recombinase domain-containing protein</fullName>
    </recommendedName>
</protein>
<dbReference type="InterPro" id="IPR036162">
    <property type="entry name" value="Resolvase-like_N_sf"/>
</dbReference>
<dbReference type="InterPro" id="IPR050639">
    <property type="entry name" value="SSR_resolvase"/>
</dbReference>
<dbReference type="InterPro" id="IPR038109">
    <property type="entry name" value="DNA_bind_recomb_sf"/>
</dbReference>
<dbReference type="RefSeq" id="WP_162084498.1">
    <property type="nucleotide sequence ID" value="NZ_AP021881.1"/>
</dbReference>
<evidence type="ECO:0000259" key="1">
    <source>
        <dbReference type="PROSITE" id="PS51737"/>
    </source>
</evidence>
<dbReference type="CDD" id="cd00338">
    <property type="entry name" value="Ser_Recombinase"/>
    <property type="match status" value="1"/>
</dbReference>
<dbReference type="AlphaFoldDB" id="A0A809S8K2"/>
<proteinExistence type="predicted"/>
<name>A0A809S8K2_9PROT</name>
<dbReference type="SUPFAM" id="SSF53041">
    <property type="entry name" value="Resolvase-like"/>
    <property type="match status" value="1"/>
</dbReference>
<dbReference type="Proteomes" id="UP000463939">
    <property type="component" value="Chromosome"/>
</dbReference>
<keyword evidence="3" id="KW-1185">Reference proteome</keyword>
<dbReference type="InterPro" id="IPR011109">
    <property type="entry name" value="DNA_bind_recombinase_dom"/>
</dbReference>
<dbReference type="GO" id="GO:0000150">
    <property type="term" value="F:DNA strand exchange activity"/>
    <property type="evidence" value="ECO:0007669"/>
    <property type="project" value="InterPro"/>
</dbReference>
<evidence type="ECO:0000313" key="3">
    <source>
        <dbReference type="Proteomes" id="UP000463939"/>
    </source>
</evidence>
<dbReference type="Gene3D" id="3.90.1750.20">
    <property type="entry name" value="Putative Large Serine Recombinase, Chain B, Domain 2"/>
    <property type="match status" value="1"/>
</dbReference>
<dbReference type="SMART" id="SM00857">
    <property type="entry name" value="Resolvase"/>
    <property type="match status" value="1"/>
</dbReference>
<reference evidence="3" key="1">
    <citation type="submission" date="2019-11" db="EMBL/GenBank/DDBJ databases">
        <title>Isolation and characterization of a novel species in the genus Sulfuriferula.</title>
        <authorList>
            <person name="Mochizuki J."/>
            <person name="Kojima H."/>
            <person name="Fukui M."/>
        </authorList>
    </citation>
    <scope>NUCLEOTIDE SEQUENCE [LARGE SCALE GENOMIC DNA]</scope>
    <source>
        <strain evidence="3">SGTM</strain>
    </source>
</reference>
<dbReference type="Pfam" id="PF07508">
    <property type="entry name" value="Recombinase"/>
    <property type="match status" value="1"/>
</dbReference>
<dbReference type="PANTHER" id="PTHR30461">
    <property type="entry name" value="DNA-INVERTASE FROM LAMBDOID PROPHAGE"/>
    <property type="match status" value="1"/>
</dbReference>
<dbReference type="Pfam" id="PF00239">
    <property type="entry name" value="Resolvase"/>
    <property type="match status" value="1"/>
</dbReference>
<evidence type="ECO:0000313" key="2">
    <source>
        <dbReference type="EMBL" id="BBP00593.1"/>
    </source>
</evidence>
<dbReference type="InterPro" id="IPR006119">
    <property type="entry name" value="Resolv_N"/>
</dbReference>
<feature type="domain" description="Recombinase" evidence="1">
    <location>
        <begin position="159"/>
        <end position="296"/>
    </location>
</feature>
<gene>
    <name evidence="2" type="ORF">SFSGTM_13010</name>
</gene>
<dbReference type="KEGG" id="sniv:SFSGTM_13010"/>
<dbReference type="GO" id="GO:0003677">
    <property type="term" value="F:DNA binding"/>
    <property type="evidence" value="ECO:0007669"/>
    <property type="project" value="InterPro"/>
</dbReference>
<accession>A0A809S8K2</accession>